<organism evidence="1 2">
    <name type="scientific">Mythimna loreyi</name>
    <dbReference type="NCBI Taxonomy" id="667449"/>
    <lineage>
        <taxon>Eukaryota</taxon>
        <taxon>Metazoa</taxon>
        <taxon>Ecdysozoa</taxon>
        <taxon>Arthropoda</taxon>
        <taxon>Hexapoda</taxon>
        <taxon>Insecta</taxon>
        <taxon>Pterygota</taxon>
        <taxon>Neoptera</taxon>
        <taxon>Endopterygota</taxon>
        <taxon>Lepidoptera</taxon>
        <taxon>Glossata</taxon>
        <taxon>Ditrysia</taxon>
        <taxon>Noctuoidea</taxon>
        <taxon>Noctuidae</taxon>
        <taxon>Noctuinae</taxon>
        <taxon>Hadenini</taxon>
        <taxon>Mythimna</taxon>
    </lineage>
</organism>
<proteinExistence type="predicted"/>
<dbReference type="EMBL" id="CM056807">
    <property type="protein sequence ID" value="KAJ8705508.1"/>
    <property type="molecule type" value="Genomic_DNA"/>
</dbReference>
<keyword evidence="2" id="KW-1185">Reference proteome</keyword>
<protein>
    <submittedName>
        <fullName evidence="1">Uncharacterized protein</fullName>
    </submittedName>
</protein>
<evidence type="ECO:0000313" key="2">
    <source>
        <dbReference type="Proteomes" id="UP001231649"/>
    </source>
</evidence>
<sequence>MMEQRQNSNLYPSNLTDLLAVSAYQQNVDRLSAISDGEDKYNADGYTDTVERFADNADRSSSPVSTLDDGDSQSAFGVDLTGKGTNLAGKSFTIAAILGLTNADEDVMNLSVQERLQQNQRQLQNYLYAGHDVQRINEGFCRSMVGVPTALRQDSPRPEMRPQVGQMKTSRSHSMTCSNSSGRSKRIRTIFTPEQLERLEAEFERQQYMVGPERLYLAHALQLTEAQVKVWFQNRRIKWRKHHLEVTQQRLAVLQRHQPHDRDDDI</sequence>
<dbReference type="Proteomes" id="UP001231649">
    <property type="component" value="Chromosome 31"/>
</dbReference>
<name>A0ACC2Q122_9NEOP</name>
<comment type="caution">
    <text evidence="1">The sequence shown here is derived from an EMBL/GenBank/DDBJ whole genome shotgun (WGS) entry which is preliminary data.</text>
</comment>
<accession>A0ACC2Q122</accession>
<gene>
    <name evidence="1" type="ORF">PYW08_012554</name>
</gene>
<evidence type="ECO:0000313" key="1">
    <source>
        <dbReference type="EMBL" id="KAJ8705508.1"/>
    </source>
</evidence>
<reference evidence="1" key="1">
    <citation type="submission" date="2023-03" db="EMBL/GenBank/DDBJ databases">
        <title>Chromosome-level genomes of two armyworms, Mythimna separata and Mythimna loreyi, provide insights into the biosynthesis and reception of sex pheromones.</title>
        <authorList>
            <person name="Zhao H."/>
        </authorList>
    </citation>
    <scope>NUCLEOTIDE SEQUENCE</scope>
    <source>
        <strain evidence="1">BeijingLab</strain>
    </source>
</reference>